<dbReference type="Gene3D" id="3.30.160.60">
    <property type="entry name" value="Classic Zinc Finger"/>
    <property type="match status" value="1"/>
</dbReference>
<reference evidence="2 3" key="1">
    <citation type="submission" date="2018-08" db="EMBL/GenBank/DDBJ databases">
        <title>Draft genome of the lignicolous fungus Coniochaeta pulveracea.</title>
        <authorList>
            <person name="Borstlap C.J."/>
            <person name="De Witt R.N."/>
            <person name="Botha A."/>
            <person name="Volschenk H."/>
        </authorList>
    </citation>
    <scope>NUCLEOTIDE SEQUENCE [LARGE SCALE GENOMIC DNA]</scope>
    <source>
        <strain evidence="2 3">CAB683</strain>
    </source>
</reference>
<sequence>MSTVALQYSSTFDMAGRAPFSWPVMDSHNMLGHDLGSYSAATGVPPPGTGSRSVTGSPPRMFTAEQRELKRQQDQARRDSKISQRQRRTDSGSSYVSSPPLGMSEVTTGVPAMPIYSTASSQIPMLAEPAASATTHQYLSTYSSPIPMSNQFPNQYAAQPYMYTPDYQASSASAYPAVVGGSLPTQYGRTSMSDPSLLYQSAPPALPMGVPESQGNSNVRVVHSRPKPQCWEHGCNGRQFSTFSNLLRHQREKSGQATKATCPNCGAEFTRTTARNGHLLHDKCRGKRNSRSESVSGNKSE</sequence>
<accession>A0A420XZA8</accession>
<evidence type="ECO:0000256" key="1">
    <source>
        <dbReference type="SAM" id="MobiDB-lite"/>
    </source>
</evidence>
<dbReference type="AlphaFoldDB" id="A0A420XZA8"/>
<organism evidence="2 3">
    <name type="scientific">Coniochaeta pulveracea</name>
    <dbReference type="NCBI Taxonomy" id="177199"/>
    <lineage>
        <taxon>Eukaryota</taxon>
        <taxon>Fungi</taxon>
        <taxon>Dikarya</taxon>
        <taxon>Ascomycota</taxon>
        <taxon>Pezizomycotina</taxon>
        <taxon>Sordariomycetes</taxon>
        <taxon>Sordariomycetidae</taxon>
        <taxon>Coniochaetales</taxon>
        <taxon>Coniochaetaceae</taxon>
        <taxon>Coniochaeta</taxon>
    </lineage>
</organism>
<dbReference type="Proteomes" id="UP000275385">
    <property type="component" value="Unassembled WGS sequence"/>
</dbReference>
<dbReference type="OrthoDB" id="5366256at2759"/>
<keyword evidence="3" id="KW-1185">Reference proteome</keyword>
<comment type="caution">
    <text evidence="2">The sequence shown here is derived from an EMBL/GenBank/DDBJ whole genome shotgun (WGS) entry which is preliminary data.</text>
</comment>
<feature type="region of interest" description="Disordered" evidence="1">
    <location>
        <begin position="40"/>
        <end position="103"/>
    </location>
</feature>
<gene>
    <name evidence="2" type="ORF">DL546_002512</name>
</gene>
<name>A0A420XZA8_9PEZI</name>
<protein>
    <recommendedName>
        <fullName evidence="4">C2H2-type domain-containing protein</fullName>
    </recommendedName>
</protein>
<feature type="compositionally biased region" description="Basic and acidic residues" evidence="1">
    <location>
        <begin position="65"/>
        <end position="90"/>
    </location>
</feature>
<evidence type="ECO:0000313" key="3">
    <source>
        <dbReference type="Proteomes" id="UP000275385"/>
    </source>
</evidence>
<dbReference type="EMBL" id="QVQW01000089">
    <property type="protein sequence ID" value="RKU40850.1"/>
    <property type="molecule type" value="Genomic_DNA"/>
</dbReference>
<evidence type="ECO:0000313" key="2">
    <source>
        <dbReference type="EMBL" id="RKU40850.1"/>
    </source>
</evidence>
<feature type="region of interest" description="Disordered" evidence="1">
    <location>
        <begin position="280"/>
        <end position="301"/>
    </location>
</feature>
<evidence type="ECO:0008006" key="4">
    <source>
        <dbReference type="Google" id="ProtNLM"/>
    </source>
</evidence>
<feature type="compositionally biased region" description="Polar residues" evidence="1">
    <location>
        <begin position="292"/>
        <end position="301"/>
    </location>
</feature>
<proteinExistence type="predicted"/>